<evidence type="ECO:0000313" key="4">
    <source>
        <dbReference type="Proteomes" id="UP001560019"/>
    </source>
</evidence>
<dbReference type="EMBL" id="JBEHHI010000003">
    <property type="protein sequence ID" value="MEX5729875.1"/>
    <property type="molecule type" value="Genomic_DNA"/>
</dbReference>
<evidence type="ECO:0000256" key="1">
    <source>
        <dbReference type="SAM" id="Phobius"/>
    </source>
</evidence>
<keyword evidence="4" id="KW-1185">Reference proteome</keyword>
<feature type="transmembrane region" description="Helical" evidence="1">
    <location>
        <begin position="65"/>
        <end position="86"/>
    </location>
</feature>
<keyword evidence="1" id="KW-0472">Membrane</keyword>
<protein>
    <submittedName>
        <fullName evidence="3">Membrane protein</fullName>
    </submittedName>
</protein>
<feature type="transmembrane region" description="Helical" evidence="1">
    <location>
        <begin position="233"/>
        <end position="253"/>
    </location>
</feature>
<dbReference type="RefSeq" id="WP_125404547.1">
    <property type="nucleotide sequence ID" value="NZ_JBEHHI010000003.1"/>
</dbReference>
<feature type="domain" description="Heparan-alpha-glucosaminide N-acetyltransferase catalytic" evidence="2">
    <location>
        <begin position="23"/>
        <end position="241"/>
    </location>
</feature>
<evidence type="ECO:0000259" key="2">
    <source>
        <dbReference type="Pfam" id="PF07786"/>
    </source>
</evidence>
<evidence type="ECO:0000313" key="3">
    <source>
        <dbReference type="EMBL" id="MEX5729875.1"/>
    </source>
</evidence>
<dbReference type="Pfam" id="PF07786">
    <property type="entry name" value="HGSNAT_cat"/>
    <property type="match status" value="1"/>
</dbReference>
<feature type="transmembrane region" description="Helical" evidence="1">
    <location>
        <begin position="146"/>
        <end position="167"/>
    </location>
</feature>
<name>A0ABV3XWX2_9RHOB</name>
<gene>
    <name evidence="3" type="ORF">Ga0609869_003228</name>
</gene>
<keyword evidence="1" id="KW-1133">Transmembrane helix</keyword>
<sequence length="255" mass="27175">MLPAHDNADAPGTRPLGTESRPRLQWIDLARSTALLGMVVFHFAHDLEFFGFVDAGTTLTGGWAVFARIVAGSFLFISGVSFVVAYQNRFRARAWVKRLIRIAGAACIISLVTYAALPSRFIYFGILHAIAGASVIGLVFLRMPAWLVAAAALAVVIADATLGRALFTSPWLAWTGLSAAVRPSVDFVPLVPWLSAFLAGMALAKAVPPAGIEPGWPSALPVHLLAWPGRHSLAVYLLHQPVLFGVIGLVAWASG</sequence>
<keyword evidence="1" id="KW-0812">Transmembrane</keyword>
<accession>A0ABV3XWX2</accession>
<proteinExistence type="predicted"/>
<feature type="transmembrane region" description="Helical" evidence="1">
    <location>
        <begin position="98"/>
        <end position="116"/>
    </location>
</feature>
<reference evidence="3 4" key="1">
    <citation type="submission" date="2024-06" db="EMBL/GenBank/DDBJ databases">
        <title>Genome of Rhodovulum iodosum, a marine photoferrotroph.</title>
        <authorList>
            <person name="Bianchini G."/>
            <person name="Nikeleit V."/>
            <person name="Kappler A."/>
            <person name="Bryce C."/>
            <person name="Sanchez-Baracaldo P."/>
        </authorList>
    </citation>
    <scope>NUCLEOTIDE SEQUENCE [LARGE SCALE GENOMIC DNA]</scope>
    <source>
        <strain evidence="3 4">UT/N1</strain>
    </source>
</reference>
<dbReference type="InterPro" id="IPR012429">
    <property type="entry name" value="HGSNAT_cat"/>
</dbReference>
<dbReference type="Proteomes" id="UP001560019">
    <property type="component" value="Unassembled WGS sequence"/>
</dbReference>
<comment type="caution">
    <text evidence="3">The sequence shown here is derived from an EMBL/GenBank/DDBJ whole genome shotgun (WGS) entry which is preliminary data.</text>
</comment>
<organism evidence="3 4">
    <name type="scientific">Rhodovulum iodosum</name>
    <dbReference type="NCBI Taxonomy" id="68291"/>
    <lineage>
        <taxon>Bacteria</taxon>
        <taxon>Pseudomonadati</taxon>
        <taxon>Pseudomonadota</taxon>
        <taxon>Alphaproteobacteria</taxon>
        <taxon>Rhodobacterales</taxon>
        <taxon>Paracoccaceae</taxon>
        <taxon>Rhodovulum</taxon>
    </lineage>
</organism>
<feature type="transmembrane region" description="Helical" evidence="1">
    <location>
        <begin position="122"/>
        <end position="141"/>
    </location>
</feature>